<gene>
    <name evidence="1" type="ORF">GALMADRAFT_148928</name>
</gene>
<dbReference type="AlphaFoldDB" id="A0A067S300"/>
<dbReference type="HOGENOM" id="CLU_3068810_0_0_1"/>
<dbReference type="Proteomes" id="UP000027222">
    <property type="component" value="Unassembled WGS sequence"/>
</dbReference>
<reference evidence="2" key="1">
    <citation type="journal article" date="2014" name="Proc. Natl. Acad. Sci. U.S.A.">
        <title>Extensive sampling of basidiomycete genomes demonstrates inadequacy of the white-rot/brown-rot paradigm for wood decay fungi.</title>
        <authorList>
            <person name="Riley R."/>
            <person name="Salamov A.A."/>
            <person name="Brown D.W."/>
            <person name="Nagy L.G."/>
            <person name="Floudas D."/>
            <person name="Held B.W."/>
            <person name="Levasseur A."/>
            <person name="Lombard V."/>
            <person name="Morin E."/>
            <person name="Otillar R."/>
            <person name="Lindquist E.A."/>
            <person name="Sun H."/>
            <person name="LaButti K.M."/>
            <person name="Schmutz J."/>
            <person name="Jabbour D."/>
            <person name="Luo H."/>
            <person name="Baker S.E."/>
            <person name="Pisabarro A.G."/>
            <person name="Walton J.D."/>
            <person name="Blanchette R.A."/>
            <person name="Henrissat B."/>
            <person name="Martin F."/>
            <person name="Cullen D."/>
            <person name="Hibbett D.S."/>
            <person name="Grigoriev I.V."/>
        </authorList>
    </citation>
    <scope>NUCLEOTIDE SEQUENCE [LARGE SCALE GENOMIC DNA]</scope>
    <source>
        <strain evidence="2">CBS 339.88</strain>
    </source>
</reference>
<organism evidence="1 2">
    <name type="scientific">Galerina marginata (strain CBS 339.88)</name>
    <dbReference type="NCBI Taxonomy" id="685588"/>
    <lineage>
        <taxon>Eukaryota</taxon>
        <taxon>Fungi</taxon>
        <taxon>Dikarya</taxon>
        <taxon>Basidiomycota</taxon>
        <taxon>Agaricomycotina</taxon>
        <taxon>Agaricomycetes</taxon>
        <taxon>Agaricomycetidae</taxon>
        <taxon>Agaricales</taxon>
        <taxon>Agaricineae</taxon>
        <taxon>Strophariaceae</taxon>
        <taxon>Galerina</taxon>
    </lineage>
</organism>
<evidence type="ECO:0000313" key="2">
    <source>
        <dbReference type="Proteomes" id="UP000027222"/>
    </source>
</evidence>
<name>A0A067S300_GALM3</name>
<evidence type="ECO:0000313" key="1">
    <source>
        <dbReference type="EMBL" id="KDR65161.1"/>
    </source>
</evidence>
<accession>A0A067S300</accession>
<dbReference type="EMBL" id="KL142492">
    <property type="protein sequence ID" value="KDR65161.1"/>
    <property type="molecule type" value="Genomic_DNA"/>
</dbReference>
<sequence>MSELLINDAGKTEEMAQIEKVVQNIGWLDSSKDSTIKPDSTFKPKNEGFAIRY</sequence>
<proteinExistence type="predicted"/>
<keyword evidence="2" id="KW-1185">Reference proteome</keyword>
<protein>
    <submittedName>
        <fullName evidence="1">Uncharacterized protein</fullName>
    </submittedName>
</protein>